<keyword evidence="7" id="KW-0175">Coiled coil</keyword>
<keyword evidence="5 6" id="KW-0236">DNA replication inhibitor</keyword>
<name>A0A084ACD4_LACLC</name>
<evidence type="ECO:0000256" key="7">
    <source>
        <dbReference type="SAM" id="Coils"/>
    </source>
</evidence>
<evidence type="ECO:0000256" key="1">
    <source>
        <dbReference type="ARBA" id="ARBA00022490"/>
    </source>
</evidence>
<sequence length="108" mass="12572">MADKYDVFDQLGELENTLNTTLTQISGIRQVLEASMTENATLRMELEKLRDRLAEFEKKEVKKETPKDQPNPNLIQIFNEGFHVCHLHYAERLAEGESCLDCLELLYR</sequence>
<dbReference type="GO" id="GO:0043590">
    <property type="term" value="C:bacterial nucleoid"/>
    <property type="evidence" value="ECO:0007669"/>
    <property type="project" value="UniProtKB-UniRule"/>
</dbReference>
<keyword evidence="3 6" id="KW-0479">Metal-binding</keyword>
<dbReference type="GeneID" id="89632575"/>
<comment type="function">
    <text evidence="6">Involved in control of chromosome replication initiation. Inhibits the cooperative binding of DnaA to the oriC region, thus negatively regulating initiation of chromosome replication. Inhibits the ability of DnaA-ATP to form a helix on DNA; does not disassemble preformed DnaA-DNA helices. Decreases the residence time of DnaA on the chromosome at its binding sites (oriC, replication forks and promoter-binding sites). Tethers DnaA to the replication machinery via the DNA polymerase beta sliding clamp subunit (dnaN). Associates with oriC and other DnaA targets on the chromosome in a DnaA-dependent manner.</text>
</comment>
<dbReference type="PIRSF" id="PIRSF021439">
    <property type="entry name" value="DUF972"/>
    <property type="match status" value="1"/>
</dbReference>
<comment type="caution">
    <text evidence="8">The sequence shown here is derived from an EMBL/GenBank/DDBJ whole genome shotgun (WGS) entry which is preliminary data.</text>
</comment>
<dbReference type="InterPro" id="IPR010377">
    <property type="entry name" value="YabA"/>
</dbReference>
<feature type="binding site" evidence="6">
    <location>
        <position position="99"/>
    </location>
    <ligand>
        <name>Zn(2+)</name>
        <dbReference type="ChEBI" id="CHEBI:29105"/>
    </ligand>
</feature>
<feature type="binding site" evidence="6">
    <location>
        <position position="85"/>
    </location>
    <ligand>
        <name>Zn(2+)</name>
        <dbReference type="ChEBI" id="CHEBI:29105"/>
    </ligand>
</feature>
<keyword evidence="2 6" id="KW-0235">DNA replication</keyword>
<proteinExistence type="inferred from homology"/>
<dbReference type="GO" id="GO:0008270">
    <property type="term" value="F:zinc ion binding"/>
    <property type="evidence" value="ECO:0007669"/>
    <property type="project" value="UniProtKB-UniRule"/>
</dbReference>
<evidence type="ECO:0000256" key="3">
    <source>
        <dbReference type="ARBA" id="ARBA00022723"/>
    </source>
</evidence>
<dbReference type="AlphaFoldDB" id="A0A084ACD4"/>
<feature type="binding site" evidence="6">
    <location>
        <position position="83"/>
    </location>
    <ligand>
        <name>Zn(2+)</name>
        <dbReference type="ChEBI" id="CHEBI:29105"/>
    </ligand>
</feature>
<dbReference type="Pfam" id="PF06156">
    <property type="entry name" value="YabA"/>
    <property type="match status" value="1"/>
</dbReference>
<evidence type="ECO:0000256" key="5">
    <source>
        <dbReference type="ARBA" id="ARBA00022880"/>
    </source>
</evidence>
<evidence type="ECO:0000256" key="2">
    <source>
        <dbReference type="ARBA" id="ARBA00022705"/>
    </source>
</evidence>
<accession>A0A084ACD4</accession>
<dbReference type="EMBL" id="AZSI01000017">
    <property type="protein sequence ID" value="KEY62963.1"/>
    <property type="molecule type" value="Genomic_DNA"/>
</dbReference>
<comment type="similarity">
    <text evidence="6">Belongs to the YabA family.</text>
</comment>
<evidence type="ECO:0000313" key="9">
    <source>
        <dbReference type="Proteomes" id="UP000028401"/>
    </source>
</evidence>
<dbReference type="NCBIfam" id="NF009642">
    <property type="entry name" value="PRK13169.1-3"/>
    <property type="match status" value="1"/>
</dbReference>
<keyword evidence="4 6" id="KW-0862">Zinc</keyword>
<feature type="binding site" evidence="6">
    <location>
        <position position="102"/>
    </location>
    <ligand>
        <name>Zn(2+)</name>
        <dbReference type="ChEBI" id="CHEBI:29105"/>
    </ligand>
</feature>
<dbReference type="GO" id="GO:0006260">
    <property type="term" value="P:DNA replication"/>
    <property type="evidence" value="ECO:0007669"/>
    <property type="project" value="UniProtKB-KW"/>
</dbReference>
<evidence type="ECO:0000256" key="6">
    <source>
        <dbReference type="HAMAP-Rule" id="MF_01159"/>
    </source>
</evidence>
<comment type="subcellular location">
    <subcellularLocation>
        <location evidence="6">Cytoplasm</location>
        <location evidence="6">Nucleoid</location>
    </subcellularLocation>
    <text evidence="6">Localizes in tight foci, which correspond to the replisome at mid-cell throughout the cell cycle.</text>
</comment>
<dbReference type="GO" id="GO:0008156">
    <property type="term" value="P:negative regulation of DNA replication"/>
    <property type="evidence" value="ECO:0007669"/>
    <property type="project" value="UniProtKB-UniRule"/>
</dbReference>
<gene>
    <name evidence="6" type="primary">yabA</name>
    <name evidence="8" type="ORF">U725_00862</name>
</gene>
<keyword evidence="1 6" id="KW-0963">Cytoplasm</keyword>
<evidence type="ECO:0000313" key="8">
    <source>
        <dbReference type="EMBL" id="KEY62963.1"/>
    </source>
</evidence>
<comment type="subunit">
    <text evidence="6">Homotetramer. Interacts with both DnaA and DnaN, acting as a bridge between these two proteins.</text>
</comment>
<reference evidence="8 9" key="1">
    <citation type="submission" date="2014-06" db="EMBL/GenBank/DDBJ databases">
        <title>Draft genome sequence of the putrescine producing strain Lactococcus lactis subsp cremoris GE214.</title>
        <authorList>
            <person name="Ladero V."/>
            <person name="Linares D.M."/>
            <person name="del Rio B."/>
            <person name="Mayo B."/>
            <person name="Martin M.C."/>
            <person name="Fernandez M."/>
            <person name="Alvarez M.A."/>
        </authorList>
    </citation>
    <scope>NUCLEOTIDE SEQUENCE [LARGE SCALE GENOMIC DNA]</scope>
    <source>
        <strain evidence="8 9">GE214</strain>
    </source>
</reference>
<dbReference type="Proteomes" id="UP000028401">
    <property type="component" value="Unassembled WGS sequence"/>
</dbReference>
<organism evidence="8 9">
    <name type="scientific">Lactococcus cremoris subsp. cremoris GE214</name>
    <dbReference type="NCBI Taxonomy" id="1415168"/>
    <lineage>
        <taxon>Bacteria</taxon>
        <taxon>Bacillati</taxon>
        <taxon>Bacillota</taxon>
        <taxon>Bacilli</taxon>
        <taxon>Lactobacillales</taxon>
        <taxon>Streptococcaceae</taxon>
        <taxon>Lactococcus</taxon>
        <taxon>Lactococcus cremoris subsp. cremoris</taxon>
    </lineage>
</organism>
<dbReference type="RefSeq" id="WP_011675472.1">
    <property type="nucleotide sequence ID" value="NZ_AZSI01000017.1"/>
</dbReference>
<dbReference type="GeneID" id="61108720"/>
<evidence type="ECO:0000256" key="4">
    <source>
        <dbReference type="ARBA" id="ARBA00022833"/>
    </source>
</evidence>
<dbReference type="PATRIC" id="fig|1415168.3.peg.920"/>
<dbReference type="HAMAP" id="MF_01159">
    <property type="entry name" value="YabA"/>
    <property type="match status" value="1"/>
</dbReference>
<dbReference type="SMR" id="A0A084ACD4"/>
<comment type="cofactor">
    <cofactor evidence="6">
        <name>Zn(2+)</name>
        <dbReference type="ChEBI" id="CHEBI:29105"/>
    </cofactor>
    <text evidence="6">Binds 1 zinc ion per subunit.</text>
</comment>
<feature type="coiled-coil region" evidence="7">
    <location>
        <begin position="32"/>
        <end position="59"/>
    </location>
</feature>
<protein>
    <recommendedName>
        <fullName evidence="6">Replication initiation control protein YabA</fullName>
    </recommendedName>
</protein>